<dbReference type="GO" id="GO:0005886">
    <property type="term" value="C:plasma membrane"/>
    <property type="evidence" value="ECO:0007669"/>
    <property type="project" value="TreeGrafter"/>
</dbReference>
<dbReference type="InterPro" id="IPR001206">
    <property type="entry name" value="Diacylglycerol_kinase_cat_dom"/>
</dbReference>
<dbReference type="SUPFAM" id="SSF111331">
    <property type="entry name" value="NAD kinase/diacylglycerol kinase-like"/>
    <property type="match status" value="1"/>
</dbReference>
<dbReference type="RefSeq" id="WP_184676400.1">
    <property type="nucleotide sequence ID" value="NZ_JACHGY010000001.1"/>
</dbReference>
<evidence type="ECO:0000256" key="4">
    <source>
        <dbReference type="ARBA" id="ARBA00022840"/>
    </source>
</evidence>
<dbReference type="Gene3D" id="2.60.200.40">
    <property type="match status" value="1"/>
</dbReference>
<feature type="domain" description="DAGKc" evidence="5">
    <location>
        <begin position="1"/>
        <end position="128"/>
    </location>
</feature>
<sequence>MKVLILANPFSGTGPNRKRVLRLEEALTQQGLSTRVVWDRDERIPALKDAGDELRCVVAAGGDGSVADVLNDMQTAGCLGLPFATLPAGNENLFAQEFKFTGKPEDIADAIVRGDTVPVDLARAADPEQPDEPGRLFTLMTSAGFDADVVHRVDRWRNATADTSLKRVNRMSYAPRVVSAMLGYRFPPVTLEADGQTVTGHQAYVFNLPQYGGNLHIGKEAQRDDGQLAWVVFEKPGFINLLGYHWSVLRGKHLTRKTVAHGRADRVTLRTGNGHPAPAQADGDPAGDTPLEMTVMPAALNVIRV</sequence>
<evidence type="ECO:0000256" key="2">
    <source>
        <dbReference type="ARBA" id="ARBA00022741"/>
    </source>
</evidence>
<dbReference type="PROSITE" id="PS50146">
    <property type="entry name" value="DAGK"/>
    <property type="match status" value="1"/>
</dbReference>
<keyword evidence="3 6" id="KW-0418">Kinase</keyword>
<dbReference type="GO" id="GO:0005524">
    <property type="term" value="F:ATP binding"/>
    <property type="evidence" value="ECO:0007669"/>
    <property type="project" value="UniProtKB-KW"/>
</dbReference>
<dbReference type="EMBL" id="JACHGY010000001">
    <property type="protein sequence ID" value="MBB6428871.1"/>
    <property type="molecule type" value="Genomic_DNA"/>
</dbReference>
<dbReference type="PANTHER" id="PTHR12358">
    <property type="entry name" value="SPHINGOSINE KINASE"/>
    <property type="match status" value="1"/>
</dbReference>
<evidence type="ECO:0000313" key="7">
    <source>
        <dbReference type="Proteomes" id="UP000541810"/>
    </source>
</evidence>
<dbReference type="InterPro" id="IPR050187">
    <property type="entry name" value="Lipid_Phosphate_FormReg"/>
</dbReference>
<reference evidence="6 7" key="1">
    <citation type="submission" date="2020-08" db="EMBL/GenBank/DDBJ databases">
        <title>Genomic Encyclopedia of Type Strains, Phase IV (KMG-IV): sequencing the most valuable type-strain genomes for metagenomic binning, comparative biology and taxonomic classification.</title>
        <authorList>
            <person name="Goeker M."/>
        </authorList>
    </citation>
    <scope>NUCLEOTIDE SEQUENCE [LARGE SCALE GENOMIC DNA]</scope>
    <source>
        <strain evidence="6 7">DSM 103725</strain>
    </source>
</reference>
<proteinExistence type="predicted"/>
<dbReference type="InterPro" id="IPR017438">
    <property type="entry name" value="ATP-NAD_kinase_N"/>
</dbReference>
<dbReference type="InterPro" id="IPR045540">
    <property type="entry name" value="YegS/DAGK_C"/>
</dbReference>
<dbReference type="AlphaFoldDB" id="A0A7X0H691"/>
<organism evidence="6 7">
    <name type="scientific">Algisphaera agarilytica</name>
    <dbReference type="NCBI Taxonomy" id="1385975"/>
    <lineage>
        <taxon>Bacteria</taxon>
        <taxon>Pseudomonadati</taxon>
        <taxon>Planctomycetota</taxon>
        <taxon>Phycisphaerae</taxon>
        <taxon>Phycisphaerales</taxon>
        <taxon>Phycisphaeraceae</taxon>
        <taxon>Algisphaera</taxon>
    </lineage>
</organism>
<keyword evidence="7" id="KW-1185">Reference proteome</keyword>
<dbReference type="InterPro" id="IPR016064">
    <property type="entry name" value="NAD/diacylglycerol_kinase_sf"/>
</dbReference>
<keyword evidence="1" id="KW-0808">Transferase</keyword>
<dbReference type="Proteomes" id="UP000541810">
    <property type="component" value="Unassembled WGS sequence"/>
</dbReference>
<gene>
    <name evidence="6" type="ORF">HNQ40_000677</name>
</gene>
<protein>
    <submittedName>
        <fullName evidence="6">Diacylglycerol kinase family enzyme</fullName>
    </submittedName>
</protein>
<keyword evidence="2" id="KW-0547">Nucleotide-binding</keyword>
<keyword evidence="4" id="KW-0067">ATP-binding</keyword>
<dbReference type="Pfam" id="PF19279">
    <property type="entry name" value="YegS_C"/>
    <property type="match status" value="1"/>
</dbReference>
<comment type="caution">
    <text evidence="6">The sequence shown here is derived from an EMBL/GenBank/DDBJ whole genome shotgun (WGS) entry which is preliminary data.</text>
</comment>
<evidence type="ECO:0000313" key="6">
    <source>
        <dbReference type="EMBL" id="MBB6428871.1"/>
    </source>
</evidence>
<dbReference type="Pfam" id="PF00781">
    <property type="entry name" value="DAGK_cat"/>
    <property type="match status" value="1"/>
</dbReference>
<evidence type="ECO:0000259" key="5">
    <source>
        <dbReference type="PROSITE" id="PS50146"/>
    </source>
</evidence>
<dbReference type="Gene3D" id="3.40.50.10330">
    <property type="entry name" value="Probable inorganic polyphosphate/atp-NAD kinase, domain 1"/>
    <property type="match status" value="1"/>
</dbReference>
<dbReference type="PANTHER" id="PTHR12358:SF106">
    <property type="entry name" value="LIPID KINASE YEGS"/>
    <property type="match status" value="1"/>
</dbReference>
<evidence type="ECO:0000256" key="1">
    <source>
        <dbReference type="ARBA" id="ARBA00022679"/>
    </source>
</evidence>
<evidence type="ECO:0000256" key="3">
    <source>
        <dbReference type="ARBA" id="ARBA00022777"/>
    </source>
</evidence>
<dbReference type="GO" id="GO:0016301">
    <property type="term" value="F:kinase activity"/>
    <property type="evidence" value="ECO:0007669"/>
    <property type="project" value="UniProtKB-KW"/>
</dbReference>
<name>A0A7X0H691_9BACT</name>
<accession>A0A7X0H691</accession>